<sequence length="2077" mass="227748">MEGEERNKVGSKRRVKKVELGFDSSDDEPIGSFLKLKSKRNIKKNKLGSDGSGDKGRKRVGKVGVEDEDLVGMDDTLASFRKKLKAPKKDGEHGAVVGKDSSSSNVVTLSDPLNEPAANGDLTRTITEEAPVDVDDDNKGTVGRVLEVAAKRKIKKSGVTLAVKSKGTDSEPADTRRDDQRSGMGFPDHEKEVALVAGEESIKCLDDGLEDSLSAFFRKAQSGSVRNSRNSLRLKRGKETQVSSDGSNQIPNDVAEDIMIKSTRKSQSALKLPNELAESCEDVHCESDRDKANSIVTRGKTDNTLEGRFSDENSRSVFSSGPLLAQETLKSSKDFGDAATYENVRNSHSIDQHQSSQSDLRTRSNSLSFAELTCQKSSFGLHPENQATEISSHAEVPVSASASRDLNDSHFDGNASFRVSCNDLDLQSNSISKNHNSVETDKKPCTSVGKEVLQLPSDYGSPRREFEGRSPCTHRQVSGGITEPSTSPIRAINISNPDEKSVQDSGQAERAQSLSYPVALKEELCPNHCNCPDKDAGNCIEETVVASISSRKEHTQVLEDGSSALSACKFSKNEIDVRVNDQDKSLRHSDESNNFYESPSPNDSRIIHKCSSTSNQNNPFDCMSKDAGQLGHDCLSGDEGAKPASSASDMQDFNESYAEATEVLPDSENKANKLSAVQRRMAKKRRHGDMAYEGDADWDIFIQEQEFLVSRQIGDSDQSSKTREKFISSLSTTSNAENRRAAAISAGLKARAVGPVEKIKFKEVLRRKGGLQEYLECRNFILSLWNKDVSRILPLSDCGVSDIPMADESTHASLVRDIYAFLDQCGYINFGVASEKEENGGVHSLKLLKEENFAEKSGAPLSDANDGVSFILGRVKNAENSLLEKPEIVVDGGRQSASEKLEDRFDDLQADNNASHAAPDRLSVDNYEENLVPHAKIPSEEVHLDSLDSSTSGKDENCKMHVVNPDTIPLCSAEVGITVPLLRSEDPNVLSNLQSKTLDDRNHAMICDSDARKRIIVVGAGPAGLTAARHLLRQGFHVTVLEGRSRIGGRVFTDRSSLSVPVDLGASIITGVEADVATERRADPSSLVCAQLGLELTVLNSDCPLYDTVTCQKVPADLDEALEAEYNSLLDDMLLLVAQKGEHAERMSLEDGLEYALKIRRGPRSGRNLVNNEDVSVGEDVSEEQGRKPEALSPLERRVMDWHFANLEYGCAALLKQVSLPYWNQDDVYGGFGGAHCMIKGGYSAVVESLAEGINIHLNHAVTEVFYCVKDDSDNNNQCKKVRVSTSNGREFSGDAVLITVPLGCLKAETIKFSPSLPKWKSSSIQRLGFGVLNKVVMEFAEVFWDDSIDYFGATAEETNQRGWCFMFWNVKKTVGAPVLIALVVGKAAIDGQSMSSSDHVNHALVVLRKLFGESAVPDPVASVVTDWGRDPYSFGAYSYVAVGSSGEDYDLLGRPVENCLFFAGEATCKEHPDTVGGAMMSGLREAVRIIDILTTGTDYTAEVEVLEAAKRRSEVERSEIGEIIQRLDDIKLSNVLYSLDQTQILTRESVLKDMFYSAKTTAGRLHVVKELLKLPVQVLKSFAGTKAGLSILNSWMLDSMGKDATQLLRHCVRLLVRVSTDLLAIRLSGIGKTVKEKVCVHTSRDIRAIASQLVSVWVEIFRREKASNGGLKLLRQPISVDSSKGKGLQSSGRPPIRTNHIFADNRGNIKVSSSKNHLPSSNMKKVNFTKAAKFETRIDSKLEVISSSSQGSEGRHYAVAEESEEFPMTEEEKAAFAAAEAARAAALAAAEAYASSGTKSNMSLQLPKIPSFHKFARREQYARMDESDVKKIWSGGAYGKQDCLSEIDSRNCRVRDWSVDFSAAGVNLDTSKMSIDNHSQPNHSNEIARQLNYREHSGESVAADSSLFTKAWVDSAGSEGIKDYSAIERWQCQAAAANSNFFNQGMYLVDEEDSTMRSKLPNWKDEARANESSASHVTVHKELISDQPRGAERIKQAVVDYVASLLMPLYKARKIDKDGYKSIMKKTATKVMEQTTDTEKAMAVFQFLDFKRKNKIRAFVDKLIERHMAMKTATKS</sequence>
<organism evidence="1 2">
    <name type="scientific">Catharanthus roseus</name>
    <name type="common">Madagascar periwinkle</name>
    <name type="synonym">Vinca rosea</name>
    <dbReference type="NCBI Taxonomy" id="4058"/>
    <lineage>
        <taxon>Eukaryota</taxon>
        <taxon>Viridiplantae</taxon>
        <taxon>Streptophyta</taxon>
        <taxon>Embryophyta</taxon>
        <taxon>Tracheophyta</taxon>
        <taxon>Spermatophyta</taxon>
        <taxon>Magnoliopsida</taxon>
        <taxon>eudicotyledons</taxon>
        <taxon>Gunneridae</taxon>
        <taxon>Pentapetalae</taxon>
        <taxon>asterids</taxon>
        <taxon>lamiids</taxon>
        <taxon>Gentianales</taxon>
        <taxon>Apocynaceae</taxon>
        <taxon>Rauvolfioideae</taxon>
        <taxon>Vinceae</taxon>
        <taxon>Catharanthinae</taxon>
        <taxon>Catharanthus</taxon>
    </lineage>
</organism>
<accession>A0ACC0A6C4</accession>
<keyword evidence="2" id="KW-1185">Reference proteome</keyword>
<proteinExistence type="predicted"/>
<evidence type="ECO:0000313" key="2">
    <source>
        <dbReference type="Proteomes" id="UP001060085"/>
    </source>
</evidence>
<name>A0ACC0A6C4_CATRO</name>
<dbReference type="EMBL" id="CM044706">
    <property type="protein sequence ID" value="KAI5656136.1"/>
    <property type="molecule type" value="Genomic_DNA"/>
</dbReference>
<reference evidence="2" key="1">
    <citation type="journal article" date="2023" name="Nat. Plants">
        <title>Single-cell RNA sequencing provides a high-resolution roadmap for understanding the multicellular compartmentation of specialized metabolism.</title>
        <authorList>
            <person name="Sun S."/>
            <person name="Shen X."/>
            <person name="Li Y."/>
            <person name="Li Y."/>
            <person name="Wang S."/>
            <person name="Li R."/>
            <person name="Zhang H."/>
            <person name="Shen G."/>
            <person name="Guo B."/>
            <person name="Wei J."/>
            <person name="Xu J."/>
            <person name="St-Pierre B."/>
            <person name="Chen S."/>
            <person name="Sun C."/>
        </authorList>
    </citation>
    <scope>NUCLEOTIDE SEQUENCE [LARGE SCALE GENOMIC DNA]</scope>
</reference>
<protein>
    <submittedName>
        <fullName evidence="1">Uncharacterized protein</fullName>
    </submittedName>
</protein>
<gene>
    <name evidence="1" type="ORF">M9H77_24929</name>
</gene>
<comment type="caution">
    <text evidence="1">The sequence shown here is derived from an EMBL/GenBank/DDBJ whole genome shotgun (WGS) entry which is preliminary data.</text>
</comment>
<dbReference type="Proteomes" id="UP001060085">
    <property type="component" value="Linkage Group LG06"/>
</dbReference>
<evidence type="ECO:0000313" key="1">
    <source>
        <dbReference type="EMBL" id="KAI5656136.1"/>
    </source>
</evidence>